<protein>
    <submittedName>
        <fullName evidence="1">Uncharacterized protein</fullName>
    </submittedName>
</protein>
<gene>
    <name evidence="1" type="ORF">C5167_051123</name>
</gene>
<dbReference type="Gramene" id="RZC75638">
    <property type="protein sequence ID" value="RZC75638"/>
    <property type="gene ID" value="C5167_051123"/>
</dbReference>
<evidence type="ECO:0000313" key="2">
    <source>
        <dbReference type="Proteomes" id="UP000316621"/>
    </source>
</evidence>
<dbReference type="Proteomes" id="UP000316621">
    <property type="component" value="Chromosome 8"/>
</dbReference>
<accession>A0A4Y7KTX6</accession>
<reference evidence="1 2" key="1">
    <citation type="journal article" date="2018" name="Science">
        <title>The opium poppy genome and morphinan production.</title>
        <authorList>
            <person name="Guo L."/>
            <person name="Winzer T."/>
            <person name="Yang X."/>
            <person name="Li Y."/>
            <person name="Ning Z."/>
            <person name="He Z."/>
            <person name="Teodor R."/>
            <person name="Lu Y."/>
            <person name="Bowser T.A."/>
            <person name="Graham I.A."/>
            <person name="Ye K."/>
        </authorList>
    </citation>
    <scope>NUCLEOTIDE SEQUENCE [LARGE SCALE GENOMIC DNA]</scope>
    <source>
        <strain evidence="2">cv. HN1</strain>
        <tissue evidence="1">Leaves</tissue>
    </source>
</reference>
<evidence type="ECO:0000313" key="1">
    <source>
        <dbReference type="EMBL" id="RZC75638.1"/>
    </source>
</evidence>
<keyword evidence="2" id="KW-1185">Reference proteome</keyword>
<name>A0A4Y7KTX6_PAPSO</name>
<organism evidence="1 2">
    <name type="scientific">Papaver somniferum</name>
    <name type="common">Opium poppy</name>
    <dbReference type="NCBI Taxonomy" id="3469"/>
    <lineage>
        <taxon>Eukaryota</taxon>
        <taxon>Viridiplantae</taxon>
        <taxon>Streptophyta</taxon>
        <taxon>Embryophyta</taxon>
        <taxon>Tracheophyta</taxon>
        <taxon>Spermatophyta</taxon>
        <taxon>Magnoliopsida</taxon>
        <taxon>Ranunculales</taxon>
        <taxon>Papaveraceae</taxon>
        <taxon>Papaveroideae</taxon>
        <taxon>Papaver</taxon>
    </lineage>
</organism>
<dbReference type="EMBL" id="CM010722">
    <property type="protein sequence ID" value="RZC75638.1"/>
    <property type="molecule type" value="Genomic_DNA"/>
</dbReference>
<dbReference type="AlphaFoldDB" id="A0A4Y7KTX6"/>
<sequence length="192" mass="21319">MEVYYKGWKKLKRSAPQITEDNALSVPKSFVTCSRIFCSLGSRIKLPLIIYCHMSGSRSKSRRVRVMLRPRGDAVEAGCDAEVPQVTEDNAVLPKVVTCSCIFSSCGCSAYFRLVMLPRMIDFNNTDAIIGSPKRDSEEVNLISGPASSRAPSHLGVNIDLALIRKQLTKGSTYWNLERSKSQGYSGDEELF</sequence>
<proteinExistence type="predicted"/>